<dbReference type="Proteomes" id="UP000246114">
    <property type="component" value="Unassembled WGS sequence"/>
</dbReference>
<evidence type="ECO:0000313" key="16">
    <source>
        <dbReference type="Proteomes" id="UP000246114"/>
    </source>
</evidence>
<proteinExistence type="inferred from homology"/>
<keyword evidence="6 11" id="KW-1133">Transmembrane helix</keyword>
<evidence type="ECO:0000256" key="5">
    <source>
        <dbReference type="ARBA" id="ARBA00022927"/>
    </source>
</evidence>
<evidence type="ECO:0000256" key="11">
    <source>
        <dbReference type="SAM" id="Phobius"/>
    </source>
</evidence>
<evidence type="ECO:0000313" key="14">
    <source>
        <dbReference type="EMBL" id="SFG01447.1"/>
    </source>
</evidence>
<dbReference type="EMBL" id="FOOE01000020">
    <property type="protein sequence ID" value="SFG01447.1"/>
    <property type="molecule type" value="Genomic_DNA"/>
</dbReference>
<dbReference type="GO" id="GO:0015031">
    <property type="term" value="P:protein transport"/>
    <property type="evidence" value="ECO:0007669"/>
    <property type="project" value="UniProtKB-KW"/>
</dbReference>
<gene>
    <name evidence="13" type="ORF">DBY38_14115</name>
    <name evidence="14" type="ORF">SAMN04487885_12051</name>
</gene>
<feature type="transmembrane region" description="Helical" evidence="11">
    <location>
        <begin position="99"/>
        <end position="119"/>
    </location>
</feature>
<dbReference type="GO" id="GO:0032977">
    <property type="term" value="F:membrane insertase activity"/>
    <property type="evidence" value="ECO:0007669"/>
    <property type="project" value="InterPro"/>
</dbReference>
<keyword evidence="7 11" id="KW-0472">Membrane</keyword>
<comment type="subcellular location">
    <subcellularLocation>
        <location evidence="1">Cell membrane</location>
        <topology evidence="1">Multi-pass membrane protein</topology>
    </subcellularLocation>
    <subcellularLocation>
        <location evidence="9">Membrane</location>
        <topology evidence="9">Multi-pass membrane protein</topology>
    </subcellularLocation>
</comment>
<feature type="transmembrane region" description="Helical" evidence="11">
    <location>
        <begin position="178"/>
        <end position="197"/>
    </location>
</feature>
<evidence type="ECO:0000313" key="15">
    <source>
        <dbReference type="Proteomes" id="UP000182135"/>
    </source>
</evidence>
<evidence type="ECO:0000256" key="9">
    <source>
        <dbReference type="RuleBase" id="RU003945"/>
    </source>
</evidence>
<feature type="region of interest" description="Disordered" evidence="10">
    <location>
        <begin position="223"/>
        <end position="257"/>
    </location>
</feature>
<dbReference type="InterPro" id="IPR028055">
    <property type="entry name" value="YidC/Oxa/ALB_C"/>
</dbReference>
<dbReference type="OrthoDB" id="9780552at2"/>
<evidence type="ECO:0000256" key="10">
    <source>
        <dbReference type="SAM" id="MobiDB-lite"/>
    </source>
</evidence>
<reference evidence="14 15" key="1">
    <citation type="submission" date="2016-10" db="EMBL/GenBank/DDBJ databases">
        <authorList>
            <person name="de Groot N.N."/>
        </authorList>
    </citation>
    <scope>NUCLEOTIDE SEQUENCE [LARGE SCALE GENOMIC DNA]</scope>
    <source>
        <strain evidence="14 15">NLAE-zl-G419</strain>
    </source>
</reference>
<evidence type="ECO:0000256" key="7">
    <source>
        <dbReference type="ARBA" id="ARBA00023136"/>
    </source>
</evidence>
<reference evidence="13 16" key="2">
    <citation type="submission" date="2018-03" db="EMBL/GenBank/DDBJ databases">
        <title>The uncultured portion of the human microbiome is neutrally assembled.</title>
        <authorList>
            <person name="Jeraldo P."/>
            <person name="Boardman L."/>
            <person name="White B.A."/>
            <person name="Nelson H."/>
            <person name="Goldenfeld N."/>
            <person name="Chia N."/>
        </authorList>
    </citation>
    <scope>NUCLEOTIDE SEQUENCE [LARGE SCALE GENOMIC DNA]</scope>
    <source>
        <strain evidence="13">CIM:MAG 903</strain>
    </source>
</reference>
<feature type="transmembrane region" description="Helical" evidence="11">
    <location>
        <begin position="29"/>
        <end position="50"/>
    </location>
</feature>
<evidence type="ECO:0000256" key="6">
    <source>
        <dbReference type="ARBA" id="ARBA00022989"/>
    </source>
</evidence>
<name>A0A1I2NID0_9CLOT</name>
<accession>A0A1I2NID0</accession>
<dbReference type="GO" id="GO:0005886">
    <property type="term" value="C:plasma membrane"/>
    <property type="evidence" value="ECO:0007669"/>
    <property type="project" value="UniProtKB-SubCell"/>
</dbReference>
<keyword evidence="8" id="KW-0143">Chaperone</keyword>
<dbReference type="PANTHER" id="PTHR12428:SF65">
    <property type="entry name" value="CYTOCHROME C OXIDASE ASSEMBLY PROTEIN COX18, MITOCHONDRIAL"/>
    <property type="match status" value="1"/>
</dbReference>
<dbReference type="RefSeq" id="WP_027639427.1">
    <property type="nucleotide sequence ID" value="NZ_FOOE01000020.1"/>
</dbReference>
<dbReference type="EMBL" id="QAMZ01000055">
    <property type="protein sequence ID" value="PWL51657.1"/>
    <property type="molecule type" value="Genomic_DNA"/>
</dbReference>
<evidence type="ECO:0000256" key="4">
    <source>
        <dbReference type="ARBA" id="ARBA00022692"/>
    </source>
</evidence>
<evidence type="ECO:0000256" key="3">
    <source>
        <dbReference type="ARBA" id="ARBA00022475"/>
    </source>
</evidence>
<feature type="domain" description="Membrane insertase YidC/Oxa/ALB C-terminal" evidence="12">
    <location>
        <begin position="30"/>
        <end position="210"/>
    </location>
</feature>
<organism evidence="14 15">
    <name type="scientific">Clostridium cadaveris</name>
    <dbReference type="NCBI Taxonomy" id="1529"/>
    <lineage>
        <taxon>Bacteria</taxon>
        <taxon>Bacillati</taxon>
        <taxon>Bacillota</taxon>
        <taxon>Clostridia</taxon>
        <taxon>Eubacteriales</taxon>
        <taxon>Clostridiaceae</taxon>
        <taxon>Clostridium</taxon>
    </lineage>
</organism>
<keyword evidence="5" id="KW-0653">Protein transport</keyword>
<sequence length="257" mass="29304">MNFLTNILTEFFQFVEHGVQLIFSNPGTAYGITIIVITIIIRILLLPLSFKQVRSQIKMQEVQPKLTKLQEKYKNDPAKSQEEMMKLYKEYDINPMSGCLPMLIQMPIFIALYSVFYNLQGLEGASFLWISDLSQPDKYFILPVLSFITQYASMKIASTGQSGPQAKQMGTMNLFMSGMIAFMSLRFKSALVLYWVANNLMSMAQTYLTKAFDPKLKNKSAEQKVIDTKMPLGSTRKVNPKQVNDTANNKDNKKNNK</sequence>
<dbReference type="GO" id="GO:0051205">
    <property type="term" value="P:protein insertion into membrane"/>
    <property type="evidence" value="ECO:0007669"/>
    <property type="project" value="TreeGrafter"/>
</dbReference>
<feature type="compositionally biased region" description="Basic and acidic residues" evidence="10">
    <location>
        <begin position="248"/>
        <end position="257"/>
    </location>
</feature>
<protein>
    <submittedName>
        <fullName evidence="13">Membrane protein insertase YidC</fullName>
    </submittedName>
    <submittedName>
        <fullName evidence="14">Protein translocase subunit yidC</fullName>
    </submittedName>
</protein>
<dbReference type="PANTHER" id="PTHR12428">
    <property type="entry name" value="OXA1"/>
    <property type="match status" value="1"/>
</dbReference>
<dbReference type="CDD" id="cd20070">
    <property type="entry name" value="5TM_YidC_Alb3"/>
    <property type="match status" value="1"/>
</dbReference>
<evidence type="ECO:0000256" key="2">
    <source>
        <dbReference type="ARBA" id="ARBA00022448"/>
    </source>
</evidence>
<keyword evidence="4 9" id="KW-0812">Transmembrane</keyword>
<comment type="similarity">
    <text evidence="9">Belongs to the OXA1/ALB3/YidC family.</text>
</comment>
<keyword evidence="15" id="KW-1185">Reference proteome</keyword>
<dbReference type="NCBIfam" id="TIGR03592">
    <property type="entry name" value="yidC_oxa1_cterm"/>
    <property type="match status" value="1"/>
</dbReference>
<evidence type="ECO:0000256" key="8">
    <source>
        <dbReference type="ARBA" id="ARBA00023186"/>
    </source>
</evidence>
<evidence type="ECO:0000256" key="1">
    <source>
        <dbReference type="ARBA" id="ARBA00004651"/>
    </source>
</evidence>
<dbReference type="InterPro" id="IPR001708">
    <property type="entry name" value="YidC/ALB3/OXA1/COX18"/>
</dbReference>
<dbReference type="eggNOG" id="COG0706">
    <property type="taxonomic scope" value="Bacteria"/>
</dbReference>
<dbReference type="PRINTS" id="PR00701">
    <property type="entry name" value="60KDINNERMP"/>
</dbReference>
<keyword evidence="3" id="KW-1003">Cell membrane</keyword>
<evidence type="ECO:0000313" key="13">
    <source>
        <dbReference type="EMBL" id="PWL51657.1"/>
    </source>
</evidence>
<dbReference type="AlphaFoldDB" id="A0A1I2NID0"/>
<dbReference type="STRING" id="1529.SAMN04487885_12051"/>
<keyword evidence="2" id="KW-0813">Transport</keyword>
<dbReference type="Proteomes" id="UP000182135">
    <property type="component" value="Unassembled WGS sequence"/>
</dbReference>
<dbReference type="InterPro" id="IPR047196">
    <property type="entry name" value="YidC_ALB_C"/>
</dbReference>
<dbReference type="Pfam" id="PF02096">
    <property type="entry name" value="60KD_IMP"/>
    <property type="match status" value="1"/>
</dbReference>
<evidence type="ECO:0000259" key="12">
    <source>
        <dbReference type="Pfam" id="PF02096"/>
    </source>
</evidence>